<evidence type="ECO:0000256" key="3">
    <source>
        <dbReference type="ARBA" id="ARBA00022490"/>
    </source>
</evidence>
<feature type="region of interest" description="Disordered" evidence="8">
    <location>
        <begin position="116"/>
        <end position="208"/>
    </location>
</feature>
<protein>
    <submittedName>
        <fullName evidence="13">Elongation factor 1-alpha</fullName>
    </submittedName>
</protein>
<dbReference type="InterPro" id="IPR050100">
    <property type="entry name" value="TRAFAC_GTPase_members"/>
</dbReference>
<dbReference type="CDD" id="cd03693">
    <property type="entry name" value="EF1_alpha_II"/>
    <property type="match status" value="1"/>
</dbReference>
<evidence type="ECO:0000256" key="1">
    <source>
        <dbReference type="ARBA" id="ARBA00004496"/>
    </source>
</evidence>
<feature type="region of interest" description="Disordered" evidence="8">
    <location>
        <begin position="1"/>
        <end position="28"/>
    </location>
</feature>
<keyword evidence="7" id="KW-0342">GTP-binding</keyword>
<dbReference type="Pfam" id="PF13837">
    <property type="entry name" value="Myb_DNA-bind_4"/>
    <property type="match status" value="1"/>
</dbReference>
<dbReference type="EMBL" id="CP097507">
    <property type="protein sequence ID" value="URE00771.1"/>
    <property type="molecule type" value="Genomic_DNA"/>
</dbReference>
<accession>A0A9E7K0S2</accession>
<feature type="domain" description="Tr-type G" evidence="9">
    <location>
        <begin position="310"/>
        <end position="358"/>
    </location>
</feature>
<keyword evidence="4" id="KW-0547">Nucleotide-binding</keyword>
<dbReference type="SUPFAM" id="SSF52540">
    <property type="entry name" value="P-loop containing nucleoside triphosphate hydrolases"/>
    <property type="match status" value="1"/>
</dbReference>
<evidence type="ECO:0000259" key="9">
    <source>
        <dbReference type="Pfam" id="PF00009"/>
    </source>
</evidence>
<dbReference type="InterPro" id="IPR044822">
    <property type="entry name" value="Myb_DNA-bind_4"/>
</dbReference>
<dbReference type="Pfam" id="PF00009">
    <property type="entry name" value="GTP_EFTU"/>
    <property type="match status" value="1"/>
</dbReference>
<sequence>MAAAGSAERRPGPPPPPPPRKPFPGQPWSHIETAHLIDSYEERWYALKRGQLKAQQWEDVAATVAARCGLDEPSKTGTQCRHKIEKLRKRYRAERLRPVPSAWPFFGRMDRMERGPLPLCIRPPGRPPPSSALSTDENDADADEADDDDDDEGERAGSNTRSINGILREPNWGPSKVRRNHVLPKRRNFEVEEGESEQEESEGDGASGVEAMSQLAEAVRGFNDSLVRMEKRRLELMREMERDWMEMETKRGEMLRVSQRCLLDMIADAFPSAKKAKKKHLAKAFILFGPRLGFSLTTREGESAMGKEKVHINIVVTGHVDAGKSTTTGHLIYKLGGIDKRVIERFEKEAAEMNKRSSSMPRCSTSLKLSESVASSLILFCGNLRPQSTIAQSLMLLAIELLRLIVLFSSSIPRLVDLKQVYQRMVRPVSMLFLLSLLVWMPQLPNTRARYDEIVKEVSSYLKKVGYNPEKIPFVPISGFEGDNMIERSANLDWYKGPTLLEALDMIQEPKHPTDKPLRLPLQDVYKIGGIVTVPVGRVETGILKPGMVVTFGPMGLTTEVKSVDMHHEALQEALPGDNVGFNVKNVAVKDLKRGYAASNLKEDPAKEAASFTSLVIIMNHPGQIGNGYAAVLDCHTSHSAVKFAELLTKIDRFAVRDMRQSVAVGVIKSVEKKDPAGAKVWYPVPGPRTGCSTSGGGVEDSNLCLISACDKEVNIQGGPCG</sequence>
<dbReference type="FunFam" id="2.40.30.10:FF:000003">
    <property type="entry name" value="Elongation factor 1-alpha"/>
    <property type="match status" value="1"/>
</dbReference>
<evidence type="ECO:0000256" key="6">
    <source>
        <dbReference type="ARBA" id="ARBA00022917"/>
    </source>
</evidence>
<feature type="compositionally biased region" description="Basic residues" evidence="8">
    <location>
        <begin position="176"/>
        <end position="186"/>
    </location>
</feature>
<proteinExistence type="predicted"/>
<evidence type="ECO:0000259" key="12">
    <source>
        <dbReference type="Pfam" id="PF22594"/>
    </source>
</evidence>
<dbReference type="SUPFAM" id="SSF50447">
    <property type="entry name" value="Translation proteins"/>
    <property type="match status" value="1"/>
</dbReference>
<dbReference type="SMART" id="SM00595">
    <property type="entry name" value="MADF"/>
    <property type="match status" value="1"/>
</dbReference>
<feature type="compositionally biased region" description="Acidic residues" evidence="8">
    <location>
        <begin position="191"/>
        <end position="203"/>
    </location>
</feature>
<dbReference type="GO" id="GO:0003746">
    <property type="term" value="F:translation elongation factor activity"/>
    <property type="evidence" value="ECO:0007669"/>
    <property type="project" value="UniProtKB-KW"/>
</dbReference>
<name>A0A9E7K0S2_9LILI</name>
<dbReference type="GO" id="GO:0005737">
    <property type="term" value="C:cytoplasm"/>
    <property type="evidence" value="ECO:0007669"/>
    <property type="project" value="UniProtKB-SubCell"/>
</dbReference>
<dbReference type="Gene3D" id="1.10.10.60">
    <property type="entry name" value="Homeodomain-like"/>
    <property type="match status" value="1"/>
</dbReference>
<gene>
    <name evidence="13" type="ORF">MUK42_19716</name>
</gene>
<feature type="compositionally biased region" description="Pro residues" evidence="8">
    <location>
        <begin position="12"/>
        <end position="25"/>
    </location>
</feature>
<evidence type="ECO:0000313" key="14">
    <source>
        <dbReference type="Proteomes" id="UP001055439"/>
    </source>
</evidence>
<keyword evidence="14" id="KW-1185">Reference proteome</keyword>
<keyword evidence="2" id="KW-0488">Methylation</keyword>
<evidence type="ECO:0000313" key="13">
    <source>
        <dbReference type="EMBL" id="URE00771.1"/>
    </source>
</evidence>
<keyword evidence="3" id="KW-0963">Cytoplasm</keyword>
<feature type="domain" description="Translation elongation factor EFTu-like" evidence="10">
    <location>
        <begin position="533"/>
        <end position="595"/>
    </location>
</feature>
<dbReference type="InterPro" id="IPR000795">
    <property type="entry name" value="T_Tr_GTP-bd_dom"/>
</dbReference>
<dbReference type="Gene3D" id="2.40.30.10">
    <property type="entry name" value="Translation factors"/>
    <property type="match status" value="2"/>
</dbReference>
<feature type="domain" description="GTP-eEF1A C-terminal" evidence="12">
    <location>
        <begin position="612"/>
        <end position="653"/>
    </location>
</feature>
<keyword evidence="6" id="KW-0648">Protein biosynthesis</keyword>
<dbReference type="InterPro" id="IPR004161">
    <property type="entry name" value="EFTu-like_2"/>
</dbReference>
<keyword evidence="5 13" id="KW-0251">Elongation factor</keyword>
<evidence type="ECO:0000256" key="2">
    <source>
        <dbReference type="ARBA" id="ARBA00022481"/>
    </source>
</evidence>
<evidence type="ECO:0000256" key="5">
    <source>
        <dbReference type="ARBA" id="ARBA00022768"/>
    </source>
</evidence>
<dbReference type="Gene3D" id="3.40.50.300">
    <property type="entry name" value="P-loop containing nucleotide triphosphate hydrolases"/>
    <property type="match status" value="2"/>
</dbReference>
<organism evidence="13 14">
    <name type="scientific">Musa troglodytarum</name>
    <name type="common">fe'i banana</name>
    <dbReference type="NCBI Taxonomy" id="320322"/>
    <lineage>
        <taxon>Eukaryota</taxon>
        <taxon>Viridiplantae</taxon>
        <taxon>Streptophyta</taxon>
        <taxon>Embryophyta</taxon>
        <taxon>Tracheophyta</taxon>
        <taxon>Spermatophyta</taxon>
        <taxon>Magnoliopsida</taxon>
        <taxon>Liliopsida</taxon>
        <taxon>Zingiberales</taxon>
        <taxon>Musaceae</taxon>
        <taxon>Musa</taxon>
    </lineage>
</organism>
<dbReference type="InterPro" id="IPR027417">
    <property type="entry name" value="P-loop_NTPase"/>
</dbReference>
<dbReference type="GO" id="GO:0005525">
    <property type="term" value="F:GTP binding"/>
    <property type="evidence" value="ECO:0007669"/>
    <property type="project" value="UniProtKB-KW"/>
</dbReference>
<dbReference type="OrthoDB" id="1901794at2759"/>
<comment type="subcellular location">
    <subcellularLocation>
        <location evidence="1">Cytoplasm</location>
    </subcellularLocation>
</comment>
<evidence type="ECO:0000256" key="4">
    <source>
        <dbReference type="ARBA" id="ARBA00022741"/>
    </source>
</evidence>
<reference evidence="13" key="1">
    <citation type="submission" date="2022-05" db="EMBL/GenBank/DDBJ databases">
        <title>The Musa troglodytarum L. genome provides insights into the mechanism of non-climacteric behaviour and enrichment of carotenoids.</title>
        <authorList>
            <person name="Wang J."/>
        </authorList>
    </citation>
    <scope>NUCLEOTIDE SEQUENCE</scope>
    <source>
        <tissue evidence="13">Leaf</tissue>
    </source>
</reference>
<dbReference type="GO" id="GO:0003924">
    <property type="term" value="F:GTPase activity"/>
    <property type="evidence" value="ECO:0007669"/>
    <property type="project" value="InterPro"/>
</dbReference>
<dbReference type="FunFam" id="1.10.10.60:FF:000152">
    <property type="entry name" value="Trihelix transcription factor ASIL2"/>
    <property type="match status" value="1"/>
</dbReference>
<dbReference type="Pfam" id="PF22594">
    <property type="entry name" value="GTP-eEF1A_C"/>
    <property type="match status" value="1"/>
</dbReference>
<evidence type="ECO:0000256" key="7">
    <source>
        <dbReference type="ARBA" id="ARBA00023134"/>
    </source>
</evidence>
<feature type="domain" description="Myb/SANT-like DNA-binding" evidence="11">
    <location>
        <begin position="27"/>
        <end position="112"/>
    </location>
</feature>
<evidence type="ECO:0000256" key="8">
    <source>
        <dbReference type="SAM" id="MobiDB-lite"/>
    </source>
</evidence>
<feature type="compositionally biased region" description="Acidic residues" evidence="8">
    <location>
        <begin position="136"/>
        <end position="153"/>
    </location>
</feature>
<dbReference type="Pfam" id="PF03144">
    <property type="entry name" value="GTP_EFTU_D2"/>
    <property type="match status" value="1"/>
</dbReference>
<evidence type="ECO:0000259" key="11">
    <source>
        <dbReference type="Pfam" id="PF13837"/>
    </source>
</evidence>
<dbReference type="PANTHER" id="PTHR23115">
    <property type="entry name" value="TRANSLATION FACTOR"/>
    <property type="match status" value="1"/>
</dbReference>
<dbReference type="Proteomes" id="UP001055439">
    <property type="component" value="Chromosome 5"/>
</dbReference>
<dbReference type="InterPro" id="IPR054696">
    <property type="entry name" value="GTP-eEF1A_C"/>
</dbReference>
<evidence type="ECO:0000259" key="10">
    <source>
        <dbReference type="Pfam" id="PF03144"/>
    </source>
</evidence>
<dbReference type="AlphaFoldDB" id="A0A9E7K0S2"/>
<dbReference type="InterPro" id="IPR009000">
    <property type="entry name" value="Transl_B-barrel_sf"/>
</dbReference>